<dbReference type="Gramene" id="OB09G18110.1">
    <property type="protein sequence ID" value="OB09G18110.1"/>
    <property type="gene ID" value="OB09G18110"/>
</dbReference>
<dbReference type="HOGENOM" id="CLU_2907730_0_0_1"/>
<dbReference type="Proteomes" id="UP000006038">
    <property type="component" value="Chromosome 9"/>
</dbReference>
<sequence>MIVLKDGKRMLLLCSIYKLNSGAKPHIKKRTFLCKTQITQRSTDIGHRKAKTQPLISFLKPP</sequence>
<keyword evidence="2" id="KW-1185">Reference proteome</keyword>
<organism evidence="1">
    <name type="scientific">Oryza brachyantha</name>
    <name type="common">malo sina</name>
    <dbReference type="NCBI Taxonomy" id="4533"/>
    <lineage>
        <taxon>Eukaryota</taxon>
        <taxon>Viridiplantae</taxon>
        <taxon>Streptophyta</taxon>
        <taxon>Embryophyta</taxon>
        <taxon>Tracheophyta</taxon>
        <taxon>Spermatophyta</taxon>
        <taxon>Magnoliopsida</taxon>
        <taxon>Liliopsida</taxon>
        <taxon>Poales</taxon>
        <taxon>Poaceae</taxon>
        <taxon>BOP clade</taxon>
        <taxon>Oryzoideae</taxon>
        <taxon>Oryzeae</taxon>
        <taxon>Oryzinae</taxon>
        <taxon>Oryza</taxon>
    </lineage>
</organism>
<accession>J3MXT2</accession>
<reference evidence="1" key="2">
    <citation type="submission" date="2013-04" db="UniProtKB">
        <authorList>
            <consortium name="EnsemblPlants"/>
        </authorList>
    </citation>
    <scope>IDENTIFICATION</scope>
</reference>
<dbReference type="AlphaFoldDB" id="J3MXT2"/>
<evidence type="ECO:0000313" key="2">
    <source>
        <dbReference type="Proteomes" id="UP000006038"/>
    </source>
</evidence>
<proteinExistence type="predicted"/>
<dbReference type="EnsemblPlants" id="OB09G18110.1">
    <property type="protein sequence ID" value="OB09G18110.1"/>
    <property type="gene ID" value="OB09G18110"/>
</dbReference>
<reference evidence="1" key="1">
    <citation type="journal article" date="2013" name="Nat. Commun.">
        <title>Whole-genome sequencing of Oryza brachyantha reveals mechanisms underlying Oryza genome evolution.</title>
        <authorList>
            <person name="Chen J."/>
            <person name="Huang Q."/>
            <person name="Gao D."/>
            <person name="Wang J."/>
            <person name="Lang Y."/>
            <person name="Liu T."/>
            <person name="Li B."/>
            <person name="Bai Z."/>
            <person name="Luis Goicoechea J."/>
            <person name="Liang C."/>
            <person name="Chen C."/>
            <person name="Zhang W."/>
            <person name="Sun S."/>
            <person name="Liao Y."/>
            <person name="Zhang X."/>
            <person name="Yang L."/>
            <person name="Song C."/>
            <person name="Wang M."/>
            <person name="Shi J."/>
            <person name="Liu G."/>
            <person name="Liu J."/>
            <person name="Zhou H."/>
            <person name="Zhou W."/>
            <person name="Yu Q."/>
            <person name="An N."/>
            <person name="Chen Y."/>
            <person name="Cai Q."/>
            <person name="Wang B."/>
            <person name="Liu B."/>
            <person name="Min J."/>
            <person name="Huang Y."/>
            <person name="Wu H."/>
            <person name="Li Z."/>
            <person name="Zhang Y."/>
            <person name="Yin Y."/>
            <person name="Song W."/>
            <person name="Jiang J."/>
            <person name="Jackson S.A."/>
            <person name="Wing R.A."/>
            <person name="Wang J."/>
            <person name="Chen M."/>
        </authorList>
    </citation>
    <scope>NUCLEOTIDE SEQUENCE [LARGE SCALE GENOMIC DNA]</scope>
    <source>
        <strain evidence="1">cv. IRGC 101232</strain>
    </source>
</reference>
<name>J3MXT2_ORYBR</name>
<protein>
    <submittedName>
        <fullName evidence="1">Uncharacterized protein</fullName>
    </submittedName>
</protein>
<evidence type="ECO:0000313" key="1">
    <source>
        <dbReference type="EnsemblPlants" id="OB09G18110.1"/>
    </source>
</evidence>